<keyword evidence="1" id="KW-0812">Transmembrane</keyword>
<proteinExistence type="predicted"/>
<dbReference type="AlphaFoldDB" id="A0A9P6DHC6"/>
<evidence type="ECO:0000313" key="2">
    <source>
        <dbReference type="EMBL" id="KAF9496270.1"/>
    </source>
</evidence>
<dbReference type="Proteomes" id="UP000807025">
    <property type="component" value="Unassembled WGS sequence"/>
</dbReference>
<sequence length="91" mass="10273">MSTHDGVHRGTMLHSTRELKSPTIIMKLDERHRVLIVKWKDIRDNFSASKTSGNTNSRRLVLFLVLLIVALIPAQVPALVVILRFCGCHCP</sequence>
<comment type="caution">
    <text evidence="2">The sequence shown here is derived from an EMBL/GenBank/DDBJ whole genome shotgun (WGS) entry which is preliminary data.</text>
</comment>
<protein>
    <submittedName>
        <fullName evidence="2">Uncharacterized protein</fullName>
    </submittedName>
</protein>
<organism evidence="2 3">
    <name type="scientific">Pleurotus eryngii</name>
    <name type="common">Boletus of the steppes</name>
    <dbReference type="NCBI Taxonomy" id="5323"/>
    <lineage>
        <taxon>Eukaryota</taxon>
        <taxon>Fungi</taxon>
        <taxon>Dikarya</taxon>
        <taxon>Basidiomycota</taxon>
        <taxon>Agaricomycotina</taxon>
        <taxon>Agaricomycetes</taxon>
        <taxon>Agaricomycetidae</taxon>
        <taxon>Agaricales</taxon>
        <taxon>Pleurotineae</taxon>
        <taxon>Pleurotaceae</taxon>
        <taxon>Pleurotus</taxon>
    </lineage>
</organism>
<name>A0A9P6DHC6_PLEER</name>
<keyword evidence="1" id="KW-1133">Transmembrane helix</keyword>
<accession>A0A9P6DHC6</accession>
<gene>
    <name evidence="2" type="ORF">BDN71DRAFT_1446436</name>
</gene>
<reference evidence="2" key="1">
    <citation type="submission" date="2020-11" db="EMBL/GenBank/DDBJ databases">
        <authorList>
            <consortium name="DOE Joint Genome Institute"/>
            <person name="Ahrendt S."/>
            <person name="Riley R."/>
            <person name="Andreopoulos W."/>
            <person name="Labutti K."/>
            <person name="Pangilinan J."/>
            <person name="Ruiz-Duenas F.J."/>
            <person name="Barrasa J.M."/>
            <person name="Sanchez-Garcia M."/>
            <person name="Camarero S."/>
            <person name="Miyauchi S."/>
            <person name="Serrano A."/>
            <person name="Linde D."/>
            <person name="Babiker R."/>
            <person name="Drula E."/>
            <person name="Ayuso-Fernandez I."/>
            <person name="Pacheco R."/>
            <person name="Padilla G."/>
            <person name="Ferreira P."/>
            <person name="Barriuso J."/>
            <person name="Kellner H."/>
            <person name="Castanera R."/>
            <person name="Alfaro M."/>
            <person name="Ramirez L."/>
            <person name="Pisabarro A.G."/>
            <person name="Kuo A."/>
            <person name="Tritt A."/>
            <person name="Lipzen A."/>
            <person name="He G."/>
            <person name="Yan M."/>
            <person name="Ng V."/>
            <person name="Cullen D."/>
            <person name="Martin F."/>
            <person name="Rosso M.-N."/>
            <person name="Henrissat B."/>
            <person name="Hibbett D."/>
            <person name="Martinez A.T."/>
            <person name="Grigoriev I.V."/>
        </authorList>
    </citation>
    <scope>NUCLEOTIDE SEQUENCE</scope>
    <source>
        <strain evidence="2">ATCC 90797</strain>
    </source>
</reference>
<feature type="transmembrane region" description="Helical" evidence="1">
    <location>
        <begin position="60"/>
        <end position="83"/>
    </location>
</feature>
<keyword evidence="1" id="KW-0472">Membrane</keyword>
<evidence type="ECO:0000313" key="3">
    <source>
        <dbReference type="Proteomes" id="UP000807025"/>
    </source>
</evidence>
<dbReference type="EMBL" id="MU154554">
    <property type="protein sequence ID" value="KAF9496270.1"/>
    <property type="molecule type" value="Genomic_DNA"/>
</dbReference>
<evidence type="ECO:0000256" key="1">
    <source>
        <dbReference type="SAM" id="Phobius"/>
    </source>
</evidence>
<keyword evidence="3" id="KW-1185">Reference proteome</keyword>